<reference evidence="5" key="1">
    <citation type="submission" date="2015-11" db="EMBL/GenBank/DDBJ databases">
        <authorList>
            <person name="Seth-Smith H.M.B."/>
        </authorList>
    </citation>
    <scope>NUCLEOTIDE SEQUENCE [LARGE SCALE GENOMIC DNA]</scope>
    <source>
        <strain evidence="5">2013Ark11</strain>
    </source>
</reference>
<feature type="modified residue" description="4-aspartylphosphate" evidence="2">
    <location>
        <position position="63"/>
    </location>
</feature>
<dbReference type="EMBL" id="LN906597">
    <property type="protein sequence ID" value="CUT18180.1"/>
    <property type="molecule type" value="Genomic_DNA"/>
</dbReference>
<feature type="domain" description="Response regulatory" evidence="3">
    <location>
        <begin position="11"/>
        <end position="129"/>
    </location>
</feature>
<keyword evidence="5" id="KW-1185">Reference proteome</keyword>
<dbReference type="PANTHER" id="PTHR48111">
    <property type="entry name" value="REGULATOR OF RPOS"/>
    <property type="match status" value="1"/>
</dbReference>
<evidence type="ECO:0000256" key="2">
    <source>
        <dbReference type="PROSITE-ProRule" id="PRU00169"/>
    </source>
</evidence>
<dbReference type="GO" id="GO:0006355">
    <property type="term" value="P:regulation of DNA-templated transcription"/>
    <property type="evidence" value="ECO:0007669"/>
    <property type="project" value="TreeGrafter"/>
</dbReference>
<dbReference type="SMART" id="SM00448">
    <property type="entry name" value="REC"/>
    <property type="match status" value="1"/>
</dbReference>
<sequence length="210" mass="24230">MNEIGEDNGGMVFIIDDEYYIRDSLSLLIQSRHLQCELFGSSESFLEKLFSYDQLMVATVLLDVRMNGGWSGIKLFQRLRDQEIIWPVIFLTGHGYVEMAVEVMKSGAFDFIEKPFNSNRLVDVVLSALDDCRNRIQRFTSRQAILETIYNLDSEDRKIFMGLMSHYSLRDDCYFSVGDSEHKLLKIFNVSSLTDFYALLDSGDVRPDNI</sequence>
<keyword evidence="1" id="KW-0238">DNA-binding</keyword>
<dbReference type="SUPFAM" id="SSF52172">
    <property type="entry name" value="CheY-like"/>
    <property type="match status" value="1"/>
</dbReference>
<dbReference type="InterPro" id="IPR001789">
    <property type="entry name" value="Sig_transdc_resp-reg_receiver"/>
</dbReference>
<dbReference type="InterPro" id="IPR011006">
    <property type="entry name" value="CheY-like_superfamily"/>
</dbReference>
<dbReference type="RefSeq" id="WP_092343259.1">
    <property type="nucleotide sequence ID" value="NZ_LN906597.1"/>
</dbReference>
<dbReference type="InterPro" id="IPR039420">
    <property type="entry name" value="WalR-like"/>
</dbReference>
<evidence type="ECO:0000313" key="4">
    <source>
        <dbReference type="EMBL" id="CUT18180.1"/>
    </source>
</evidence>
<accession>A0A0S4M9N1</accession>
<gene>
    <name evidence="4" type="ORF">Ark11_1379</name>
</gene>
<dbReference type="GO" id="GO:0005829">
    <property type="term" value="C:cytosol"/>
    <property type="evidence" value="ECO:0007669"/>
    <property type="project" value="TreeGrafter"/>
</dbReference>
<dbReference type="PANTHER" id="PTHR48111:SF56">
    <property type="entry name" value="TETRATHIONATE RESPONSE REGULATORY PROTEIN TTRR"/>
    <property type="match status" value="1"/>
</dbReference>
<dbReference type="GO" id="GO:0032993">
    <property type="term" value="C:protein-DNA complex"/>
    <property type="evidence" value="ECO:0007669"/>
    <property type="project" value="TreeGrafter"/>
</dbReference>
<organism evidence="4 5">
    <name type="scientific">Candidatus Ichthyocystis hellenicum</name>
    <dbReference type="NCBI Taxonomy" id="1561003"/>
    <lineage>
        <taxon>Bacteria</taxon>
        <taxon>Pseudomonadati</taxon>
        <taxon>Pseudomonadota</taxon>
        <taxon>Betaproteobacteria</taxon>
        <taxon>Burkholderiales</taxon>
        <taxon>Candidatus Ichthyocystis</taxon>
    </lineage>
</organism>
<keyword evidence="2" id="KW-0597">Phosphoprotein</keyword>
<dbReference type="OrthoDB" id="9790669at2"/>
<dbReference type="GO" id="GO:0000976">
    <property type="term" value="F:transcription cis-regulatory region binding"/>
    <property type="evidence" value="ECO:0007669"/>
    <property type="project" value="TreeGrafter"/>
</dbReference>
<proteinExistence type="predicted"/>
<dbReference type="GO" id="GO:0000156">
    <property type="term" value="F:phosphorelay response regulator activity"/>
    <property type="evidence" value="ECO:0007669"/>
    <property type="project" value="TreeGrafter"/>
</dbReference>
<evidence type="ECO:0000256" key="1">
    <source>
        <dbReference type="ARBA" id="ARBA00023125"/>
    </source>
</evidence>
<dbReference type="Proteomes" id="UP000198651">
    <property type="component" value="Chromosome I"/>
</dbReference>
<dbReference type="AlphaFoldDB" id="A0A0S4M9N1"/>
<evidence type="ECO:0000313" key="5">
    <source>
        <dbReference type="Proteomes" id="UP000198651"/>
    </source>
</evidence>
<dbReference type="PROSITE" id="PS50110">
    <property type="entry name" value="RESPONSE_REGULATORY"/>
    <property type="match status" value="1"/>
</dbReference>
<protein>
    <submittedName>
        <fullName evidence="4">Putative regulator</fullName>
    </submittedName>
</protein>
<name>A0A0S4M9N1_9BURK</name>
<dbReference type="Pfam" id="PF00072">
    <property type="entry name" value="Response_reg"/>
    <property type="match status" value="1"/>
</dbReference>
<evidence type="ECO:0000259" key="3">
    <source>
        <dbReference type="PROSITE" id="PS50110"/>
    </source>
</evidence>
<dbReference type="STRING" id="1561003.Ark11_1379"/>
<dbReference type="Gene3D" id="3.40.50.2300">
    <property type="match status" value="1"/>
</dbReference>